<keyword evidence="3" id="KW-1185">Reference proteome</keyword>
<dbReference type="AlphaFoldDB" id="A0A5C7FNQ3"/>
<dbReference type="RefSeq" id="WP_147930968.1">
    <property type="nucleotide sequence ID" value="NZ_VOXD01000016.1"/>
</dbReference>
<accession>A0A5C7FNQ3</accession>
<dbReference type="OrthoDB" id="1494612at2"/>
<organism evidence="2 3">
    <name type="scientific">Neolewinella aurantiaca</name>
    <dbReference type="NCBI Taxonomy" id="2602767"/>
    <lineage>
        <taxon>Bacteria</taxon>
        <taxon>Pseudomonadati</taxon>
        <taxon>Bacteroidota</taxon>
        <taxon>Saprospiria</taxon>
        <taxon>Saprospirales</taxon>
        <taxon>Lewinellaceae</taxon>
        <taxon>Neolewinella</taxon>
    </lineage>
</organism>
<sequence length="93" mass="10549">MNSFLLLQEQDHQVFVSKYEKEIRQSVESRLRTIHLIGDIFEHFFPVMADTMSVLAGGSIIDPEDSYLTIDEDDSSRLPPPTPGTPEGEDVIR</sequence>
<evidence type="ECO:0000313" key="2">
    <source>
        <dbReference type="EMBL" id="TXF89206.1"/>
    </source>
</evidence>
<protein>
    <submittedName>
        <fullName evidence="2">Uncharacterized protein</fullName>
    </submittedName>
</protein>
<feature type="region of interest" description="Disordered" evidence="1">
    <location>
        <begin position="70"/>
        <end position="93"/>
    </location>
</feature>
<gene>
    <name evidence="2" type="ORF">FUA23_11890</name>
</gene>
<comment type="caution">
    <text evidence="2">The sequence shown here is derived from an EMBL/GenBank/DDBJ whole genome shotgun (WGS) entry which is preliminary data.</text>
</comment>
<dbReference type="Proteomes" id="UP000321907">
    <property type="component" value="Unassembled WGS sequence"/>
</dbReference>
<evidence type="ECO:0000313" key="3">
    <source>
        <dbReference type="Proteomes" id="UP000321907"/>
    </source>
</evidence>
<dbReference type="EMBL" id="VOXD01000016">
    <property type="protein sequence ID" value="TXF89206.1"/>
    <property type="molecule type" value="Genomic_DNA"/>
</dbReference>
<name>A0A5C7FNQ3_9BACT</name>
<proteinExistence type="predicted"/>
<evidence type="ECO:0000256" key="1">
    <source>
        <dbReference type="SAM" id="MobiDB-lite"/>
    </source>
</evidence>
<reference evidence="2 3" key="1">
    <citation type="submission" date="2019-08" db="EMBL/GenBank/DDBJ databases">
        <title>Lewinella sp. strain SSH13 Genome sequencing and assembly.</title>
        <authorList>
            <person name="Kim I."/>
        </authorList>
    </citation>
    <scope>NUCLEOTIDE SEQUENCE [LARGE SCALE GENOMIC DNA]</scope>
    <source>
        <strain evidence="2 3">SSH13</strain>
    </source>
</reference>